<dbReference type="PANTHER" id="PTHR33570:SF2">
    <property type="entry name" value="CARBOXYMUCONOLACTONE DECARBOXYLASE-LIKE DOMAIN-CONTAINING PROTEIN"/>
    <property type="match status" value="1"/>
</dbReference>
<dbReference type="PRINTS" id="PR00111">
    <property type="entry name" value="ABHYDROLASE"/>
</dbReference>
<comment type="caution">
    <text evidence="3">The sequence shown here is derived from an EMBL/GenBank/DDBJ whole genome shotgun (WGS) entry which is preliminary data.</text>
</comment>
<dbReference type="InterPro" id="IPR029058">
    <property type="entry name" value="AB_hydrolase_fold"/>
</dbReference>
<organism evidence="3 4">
    <name type="scientific">Flexivirga endophytica</name>
    <dbReference type="NCBI Taxonomy" id="1849103"/>
    <lineage>
        <taxon>Bacteria</taxon>
        <taxon>Bacillati</taxon>
        <taxon>Actinomycetota</taxon>
        <taxon>Actinomycetes</taxon>
        <taxon>Micrococcales</taxon>
        <taxon>Dermacoccaceae</taxon>
        <taxon>Flexivirga</taxon>
    </lineage>
</organism>
<dbReference type="InterPro" id="IPR003779">
    <property type="entry name" value="CMD-like"/>
</dbReference>
<dbReference type="AlphaFoldDB" id="A0A916WXK3"/>
<dbReference type="Pfam" id="PF12697">
    <property type="entry name" value="Abhydrolase_6"/>
    <property type="match status" value="1"/>
</dbReference>
<dbReference type="NCBIfam" id="TIGR02425">
    <property type="entry name" value="decarb_PcaC"/>
    <property type="match status" value="1"/>
</dbReference>
<proteinExistence type="predicted"/>
<dbReference type="Proteomes" id="UP000636793">
    <property type="component" value="Unassembled WGS sequence"/>
</dbReference>
<dbReference type="InterPro" id="IPR012788">
    <property type="entry name" value="Decarb_PcaC"/>
</dbReference>
<dbReference type="GO" id="GO:0051920">
    <property type="term" value="F:peroxiredoxin activity"/>
    <property type="evidence" value="ECO:0007669"/>
    <property type="project" value="InterPro"/>
</dbReference>
<dbReference type="InterPro" id="IPR052512">
    <property type="entry name" value="4CMD/NDH-1_regulator"/>
</dbReference>
<evidence type="ECO:0000313" key="4">
    <source>
        <dbReference type="Proteomes" id="UP000636793"/>
    </source>
</evidence>
<protein>
    <submittedName>
        <fullName evidence="3">3-oxoadipate enol-lactonase</fullName>
    </submittedName>
</protein>
<feature type="domain" description="Carboxymuconolactone decarboxylase-like" evidence="1">
    <location>
        <begin position="304"/>
        <end position="386"/>
    </location>
</feature>
<keyword evidence="4" id="KW-1185">Reference proteome</keyword>
<reference evidence="3" key="1">
    <citation type="journal article" date="2014" name="Int. J. Syst. Evol. Microbiol.">
        <title>Complete genome sequence of Corynebacterium casei LMG S-19264T (=DSM 44701T), isolated from a smear-ripened cheese.</title>
        <authorList>
            <consortium name="US DOE Joint Genome Institute (JGI-PGF)"/>
            <person name="Walter F."/>
            <person name="Albersmeier A."/>
            <person name="Kalinowski J."/>
            <person name="Ruckert C."/>
        </authorList>
    </citation>
    <scope>NUCLEOTIDE SEQUENCE</scope>
    <source>
        <strain evidence="3">CGMCC 1.15085</strain>
    </source>
</reference>
<dbReference type="InterPro" id="IPR029032">
    <property type="entry name" value="AhpD-like"/>
</dbReference>
<dbReference type="SUPFAM" id="SSF53474">
    <property type="entry name" value="alpha/beta-Hydrolases"/>
    <property type="match status" value="1"/>
</dbReference>
<reference evidence="3" key="2">
    <citation type="submission" date="2020-09" db="EMBL/GenBank/DDBJ databases">
        <authorList>
            <person name="Sun Q."/>
            <person name="Zhou Y."/>
        </authorList>
    </citation>
    <scope>NUCLEOTIDE SEQUENCE</scope>
    <source>
        <strain evidence="3">CGMCC 1.15085</strain>
    </source>
</reference>
<evidence type="ECO:0000259" key="2">
    <source>
        <dbReference type="Pfam" id="PF12697"/>
    </source>
</evidence>
<dbReference type="Gene3D" id="3.40.50.1820">
    <property type="entry name" value="alpha/beta hydrolase"/>
    <property type="match status" value="1"/>
</dbReference>
<accession>A0A916WXK3</accession>
<dbReference type="Pfam" id="PF02627">
    <property type="entry name" value="CMD"/>
    <property type="match status" value="1"/>
</dbReference>
<dbReference type="EMBL" id="BMHI01000004">
    <property type="protein sequence ID" value="GGB37593.1"/>
    <property type="molecule type" value="Genomic_DNA"/>
</dbReference>
<feature type="domain" description="AB hydrolase-1" evidence="2">
    <location>
        <begin position="34"/>
        <end position="257"/>
    </location>
</feature>
<evidence type="ECO:0000313" key="3">
    <source>
        <dbReference type="EMBL" id="GGB37593.1"/>
    </source>
</evidence>
<dbReference type="SUPFAM" id="SSF69118">
    <property type="entry name" value="AhpD-like"/>
    <property type="match status" value="1"/>
</dbReference>
<dbReference type="InterPro" id="IPR000073">
    <property type="entry name" value="AB_hydrolase_1"/>
</dbReference>
<dbReference type="PANTHER" id="PTHR33570">
    <property type="entry name" value="4-CARBOXYMUCONOLACTONE DECARBOXYLASE FAMILY PROTEIN"/>
    <property type="match status" value="1"/>
</dbReference>
<sequence length="396" mass="41881">MTVPPISGVQLGGSPDLPLLVCGPSLGTSATALWSATAALLDGEFHVIAWDLPGHGRNRAPVENSFTMTELADGVLRFVDGVLTERGESGGTFRYAGDSVGGAVGQQLLLDHADRVRGAVLACTVPCFGHAAGWHERAEKVRVSGTPIMVEGSASRWFAPGFLERRPDAGAALLHSLQDTDRFGYAAVCEALADFDIRSELHRIQAPVIALAGVYDESAPVAGMAALAHGVADGQLVVLDRVAHQAPVEAPDETAQAIGRLAGNPLPFRTIDERSAAGLAVRRAVLGDAHVDRATAGTTDLTRDFQSFITDYAWGGIWTRPGLARRDRSIAVLTALVARGHHEELAMHLRAARTNGLSVREIEEVLLQSAIYCGVPDANTAFRIAQQVLGDPDTDS</sequence>
<evidence type="ECO:0000259" key="1">
    <source>
        <dbReference type="Pfam" id="PF02627"/>
    </source>
</evidence>
<name>A0A916WXK3_9MICO</name>
<dbReference type="Gene3D" id="1.20.1290.10">
    <property type="entry name" value="AhpD-like"/>
    <property type="match status" value="1"/>
</dbReference>
<gene>
    <name evidence="3" type="ORF">GCM10011492_30440</name>
</gene>
<dbReference type="RefSeq" id="WP_188837853.1">
    <property type="nucleotide sequence ID" value="NZ_BMHI01000004.1"/>
</dbReference>